<name>A0A0K2XGP8_HELHE</name>
<keyword evidence="2" id="KW-1185">Reference proteome</keyword>
<proteinExistence type="predicted"/>
<reference evidence="2" key="1">
    <citation type="submission" date="2014-12" db="EMBL/GenBank/DDBJ databases">
        <authorList>
            <person name="Smet A."/>
        </authorList>
    </citation>
    <scope>NUCLEOTIDE SEQUENCE [LARGE SCALE GENOMIC DNA]</scope>
</reference>
<dbReference type="RefSeq" id="WP_015106388.1">
    <property type="nucleotide sequence ID" value="NZ_AP026684.1"/>
</dbReference>
<evidence type="ECO:0000313" key="1">
    <source>
        <dbReference type="EMBL" id="CRI34292.1"/>
    </source>
</evidence>
<sequence>MSSQNGEDGILDCLIEVLGLDSPDSTYPRAFIEFGVQDYTESNTCFLLQKRNFIGLVIDGSVANIQCIRGQDIFCFYDLEAWCTFITKENINGP</sequence>
<dbReference type="GeneID" id="76196871"/>
<dbReference type="EMBL" id="CDMK01000001">
    <property type="protein sequence ID" value="CRI34292.1"/>
    <property type="molecule type" value="Genomic_DNA"/>
</dbReference>
<organism evidence="1 2">
    <name type="scientific">Helicobacter heilmannii</name>
    <dbReference type="NCBI Taxonomy" id="35817"/>
    <lineage>
        <taxon>Bacteria</taxon>
        <taxon>Pseudomonadati</taxon>
        <taxon>Campylobacterota</taxon>
        <taxon>Epsilonproteobacteria</taxon>
        <taxon>Campylobacterales</taxon>
        <taxon>Helicobacteraceae</taxon>
        <taxon>Helicobacter</taxon>
    </lineage>
</organism>
<evidence type="ECO:0000313" key="2">
    <source>
        <dbReference type="Proteomes" id="UP000046090"/>
    </source>
</evidence>
<dbReference type="Proteomes" id="UP000046090">
    <property type="component" value="Unassembled WGS sequence"/>
</dbReference>
<accession>A0A0K2XGP8</accession>
<dbReference type="STRING" id="1216962.BN341_5670"/>
<dbReference type="OrthoDB" id="9810122at2"/>
<protein>
    <submittedName>
        <fullName evidence="1">Uncharacterized protein</fullName>
    </submittedName>
</protein>
<gene>
    <name evidence="1" type="ORF">HHE01_11380</name>
</gene>
<dbReference type="AlphaFoldDB" id="A0A0K2XGP8"/>